<sequence>MASFTNSTPTTNTSNSSISCKNKRRHSSLSLPLTAQQAPTRSCRARIVRTNSKDGKDDHEQRKQQCIDDVAALNEVGIANLYAGDARVAQESFINALSSCSPATSSYLQKKGNQMNLSVASASSSSASNSSSNGFTSTPQLNLNTSTTGTSNEQTTTVSGTDATAKSNDASNSDSNSANMHVYQREEYDEGMHIYKEALYLDTEASTLFRDATLMYNVGQTHLRTRQYHDAKRWFSLSLATYVEWNSSNDTKAVAASTSSSETILNDVKIHHNIAFCYYCLGENEQAMLHYQTAFARLQELALGDSDIAACCNSIGILHLCRGDSVKAMECLQLALNIYKRLLGAKASPVATCLSNIARVFFSRQEFATALALFQEALQIRQFQANKKDGHAISSPVDEAAAMFNIGQTFQKLGKVQEALGHFEAFRKLAEPVLGKTHRDIATCIKAMACIHYETGNINQACQLLEEAVECSKTGKPSLELTCLLRDMGCLYSMTNQHEKAMARHMETLQMQQQLYGEDDRTNPNIMVTLLHIAQNQKKLGKYTKALKVYRGVYDIQLEVFGPQSLEVAATLCSIGLMLYLKQDLQSSLNYYQEALRVRTEHFKTIDNFDIAATFNSIGLIAFKMKKLDLAKDAFQNCIRIRIKLEATACHRDIVTLYSNLGTVYLANGEDKEAIQMFTESIRLERKTLGENHLGVAVSLQHLAQLHQDRGELELAHEYFAEALKITKGVDESMMANKQRTVCTLLNLMGNIHLMKAEVPQMMECFAEASRVSCDNDNPNSSGDQFKNLVIAGYTFYGISKMHPPCAPEA</sequence>
<evidence type="ECO:0008006" key="7">
    <source>
        <dbReference type="Google" id="ProtNLM"/>
    </source>
</evidence>
<dbReference type="PANTHER" id="PTHR45641">
    <property type="entry name" value="TETRATRICOPEPTIDE REPEAT PROTEIN (AFU_ORTHOLOGUE AFUA_6G03870)"/>
    <property type="match status" value="1"/>
</dbReference>
<feature type="region of interest" description="Disordered" evidence="4">
    <location>
        <begin position="123"/>
        <end position="178"/>
    </location>
</feature>
<dbReference type="Pfam" id="PF13181">
    <property type="entry name" value="TPR_8"/>
    <property type="match status" value="1"/>
</dbReference>
<dbReference type="Pfam" id="PF13424">
    <property type="entry name" value="TPR_12"/>
    <property type="match status" value="4"/>
</dbReference>
<feature type="compositionally biased region" description="Polar residues" evidence="4">
    <location>
        <begin position="28"/>
        <end position="40"/>
    </location>
</feature>
<dbReference type="Gene3D" id="1.25.40.10">
    <property type="entry name" value="Tetratricopeptide repeat domain"/>
    <property type="match status" value="5"/>
</dbReference>
<feature type="compositionally biased region" description="Low complexity" evidence="4">
    <location>
        <begin position="167"/>
        <end position="178"/>
    </location>
</feature>
<dbReference type="InterPro" id="IPR019734">
    <property type="entry name" value="TPR_rpt"/>
</dbReference>
<evidence type="ECO:0000256" key="4">
    <source>
        <dbReference type="SAM" id="MobiDB-lite"/>
    </source>
</evidence>
<organism evidence="5 6">
    <name type="scientific">Seminavis robusta</name>
    <dbReference type="NCBI Taxonomy" id="568900"/>
    <lineage>
        <taxon>Eukaryota</taxon>
        <taxon>Sar</taxon>
        <taxon>Stramenopiles</taxon>
        <taxon>Ochrophyta</taxon>
        <taxon>Bacillariophyta</taxon>
        <taxon>Bacillariophyceae</taxon>
        <taxon>Bacillariophycidae</taxon>
        <taxon>Naviculales</taxon>
        <taxon>Naviculaceae</taxon>
        <taxon>Seminavis</taxon>
    </lineage>
</organism>
<dbReference type="PROSITE" id="PS50005">
    <property type="entry name" value="TPR"/>
    <property type="match status" value="2"/>
</dbReference>
<evidence type="ECO:0000256" key="2">
    <source>
        <dbReference type="ARBA" id="ARBA00022803"/>
    </source>
</evidence>
<dbReference type="PANTHER" id="PTHR45641:SF19">
    <property type="entry name" value="NEPHROCYSTIN-3"/>
    <property type="match status" value="1"/>
</dbReference>
<evidence type="ECO:0000313" key="6">
    <source>
        <dbReference type="Proteomes" id="UP001153069"/>
    </source>
</evidence>
<evidence type="ECO:0000256" key="1">
    <source>
        <dbReference type="ARBA" id="ARBA00022737"/>
    </source>
</evidence>
<reference evidence="5" key="1">
    <citation type="submission" date="2020-06" db="EMBL/GenBank/DDBJ databases">
        <authorList>
            <consortium name="Plant Systems Biology data submission"/>
        </authorList>
    </citation>
    <scope>NUCLEOTIDE SEQUENCE</scope>
    <source>
        <strain evidence="5">D6</strain>
    </source>
</reference>
<feature type="region of interest" description="Disordered" evidence="4">
    <location>
        <begin position="1"/>
        <end position="42"/>
    </location>
</feature>
<keyword evidence="2 3" id="KW-0802">TPR repeat</keyword>
<protein>
    <recommendedName>
        <fullName evidence="7">Kinesin light chain</fullName>
    </recommendedName>
</protein>
<name>A0A9N8DEY3_9STRA</name>
<dbReference type="SUPFAM" id="SSF48452">
    <property type="entry name" value="TPR-like"/>
    <property type="match status" value="3"/>
</dbReference>
<dbReference type="SMART" id="SM00028">
    <property type="entry name" value="TPR"/>
    <property type="match status" value="13"/>
</dbReference>
<accession>A0A9N8DEY3</accession>
<feature type="repeat" description="TPR" evidence="3">
    <location>
        <begin position="569"/>
        <end position="602"/>
    </location>
</feature>
<keyword evidence="6" id="KW-1185">Reference proteome</keyword>
<feature type="compositionally biased region" description="Low complexity" evidence="4">
    <location>
        <begin position="1"/>
        <end position="17"/>
    </location>
</feature>
<evidence type="ECO:0000313" key="5">
    <source>
        <dbReference type="EMBL" id="CAB9498454.1"/>
    </source>
</evidence>
<dbReference type="OrthoDB" id="45863at2759"/>
<proteinExistence type="predicted"/>
<gene>
    <name evidence="5" type="ORF">SEMRO_38_G023850.2</name>
</gene>
<dbReference type="AlphaFoldDB" id="A0A9N8DEY3"/>
<dbReference type="Proteomes" id="UP001153069">
    <property type="component" value="Unassembled WGS sequence"/>
</dbReference>
<feature type="compositionally biased region" description="Low complexity" evidence="4">
    <location>
        <begin position="123"/>
        <end position="133"/>
    </location>
</feature>
<comment type="caution">
    <text evidence="5">The sequence shown here is derived from an EMBL/GenBank/DDBJ whole genome shotgun (WGS) entry which is preliminary data.</text>
</comment>
<dbReference type="InterPro" id="IPR011990">
    <property type="entry name" value="TPR-like_helical_dom_sf"/>
</dbReference>
<dbReference type="EMBL" id="CAICTM010000038">
    <property type="protein sequence ID" value="CAB9498454.1"/>
    <property type="molecule type" value="Genomic_DNA"/>
</dbReference>
<keyword evidence="1" id="KW-0677">Repeat</keyword>
<feature type="compositionally biased region" description="Low complexity" evidence="4">
    <location>
        <begin position="141"/>
        <end position="159"/>
    </location>
</feature>
<feature type="repeat" description="TPR" evidence="3">
    <location>
        <begin position="655"/>
        <end position="688"/>
    </location>
</feature>
<evidence type="ECO:0000256" key="3">
    <source>
        <dbReference type="PROSITE-ProRule" id="PRU00339"/>
    </source>
</evidence>